<dbReference type="PANTHER" id="PTHR43549">
    <property type="entry name" value="MULTIDRUG RESISTANCE PROTEIN YPNP-RELATED"/>
    <property type="match status" value="1"/>
</dbReference>
<feature type="transmembrane region" description="Helical" evidence="7">
    <location>
        <begin position="366"/>
        <end position="386"/>
    </location>
</feature>
<organism evidence="8 9">
    <name type="scientific">Thermofilum adornatum 1505</name>
    <dbReference type="NCBI Taxonomy" id="697581"/>
    <lineage>
        <taxon>Archaea</taxon>
        <taxon>Thermoproteota</taxon>
        <taxon>Thermoprotei</taxon>
        <taxon>Thermofilales</taxon>
        <taxon>Thermofilaceae</taxon>
        <taxon>Thermofilum</taxon>
    </lineage>
</organism>
<evidence type="ECO:0000256" key="2">
    <source>
        <dbReference type="ARBA" id="ARBA00022448"/>
    </source>
</evidence>
<keyword evidence="2" id="KW-0813">Transport</keyword>
<feature type="transmembrane region" description="Helical" evidence="7">
    <location>
        <begin position="102"/>
        <end position="120"/>
    </location>
</feature>
<feature type="transmembrane region" description="Helical" evidence="7">
    <location>
        <begin position="174"/>
        <end position="197"/>
    </location>
</feature>
<feature type="transmembrane region" description="Helical" evidence="7">
    <location>
        <begin position="203"/>
        <end position="224"/>
    </location>
</feature>
<dbReference type="AlphaFoldDB" id="A0A3G1A582"/>
<dbReference type="RefSeq" id="WP_148684606.1">
    <property type="nucleotide sequence ID" value="NZ_CP007493.1"/>
</dbReference>
<dbReference type="GO" id="GO:0015297">
    <property type="term" value="F:antiporter activity"/>
    <property type="evidence" value="ECO:0007669"/>
    <property type="project" value="InterPro"/>
</dbReference>
<feature type="transmembrane region" description="Helical" evidence="7">
    <location>
        <begin position="20"/>
        <end position="42"/>
    </location>
</feature>
<gene>
    <name evidence="8" type="ORF">TCARB_0880</name>
</gene>
<dbReference type="KEGG" id="tcb:TCARB_0880"/>
<dbReference type="PANTHER" id="PTHR43549:SF2">
    <property type="entry name" value="MULTIDRUG RESISTANCE PROTEIN NORM-RELATED"/>
    <property type="match status" value="1"/>
</dbReference>
<dbReference type="GO" id="GO:0042910">
    <property type="term" value="F:xenobiotic transmembrane transporter activity"/>
    <property type="evidence" value="ECO:0007669"/>
    <property type="project" value="InterPro"/>
</dbReference>
<proteinExistence type="predicted"/>
<evidence type="ECO:0000256" key="7">
    <source>
        <dbReference type="SAM" id="Phobius"/>
    </source>
</evidence>
<evidence type="ECO:0000256" key="4">
    <source>
        <dbReference type="ARBA" id="ARBA00022692"/>
    </source>
</evidence>
<dbReference type="InterPro" id="IPR002528">
    <property type="entry name" value="MATE_fam"/>
</dbReference>
<dbReference type="InterPro" id="IPR048279">
    <property type="entry name" value="MdtK-like"/>
</dbReference>
<sequence>MHRHNLETYREKVLEGSVIVTLLSLGAGPMVAQLVNVMYSVLNSFWLVLYDQLTVAVPRQVFPVQMLFGALNSLVSTAGAAFVSQYMGAGMYREVKREASRILTASLIIGVSVATLFLALRDYIFTYIVATPAEIRDEVMNYTLVSGFNIILSSISMSLSLIVNSIGETRLPSLINIASVTVNTVLDPVFILGIGFVPRFGAMGAALTDTIGLSLSIIGLYTLIKRRIPEAMPSLVLDFPREWLVKVLRIGGPVTLSMSTNSLAFIIQQRMVNEFGVLVTTAYSIGMIVLDLADGIMWGLLGSIAIIVGQSLGAGNIKRAREAAIKGTLFVASIVALGVTVIYPFRLSIISVFTSNPQVQSLSMEFLDTILVGLPFFAMFIAGMNIGRGSGSTLIPTVLGMFRLWALRIALSYLLAFLIGMGPHGLWIGIMLSNVVGGLLMLLWVSLGKWARPIIKTHGKTPAEP</sequence>
<feature type="transmembrane region" description="Helical" evidence="7">
    <location>
        <begin position="62"/>
        <end position="82"/>
    </location>
</feature>
<keyword evidence="6 7" id="KW-0472">Membrane</keyword>
<evidence type="ECO:0000313" key="8">
    <source>
        <dbReference type="EMBL" id="AJB41930.1"/>
    </source>
</evidence>
<keyword evidence="4 7" id="KW-0812">Transmembrane</keyword>
<evidence type="ECO:0000313" key="9">
    <source>
        <dbReference type="Proteomes" id="UP000266720"/>
    </source>
</evidence>
<reference evidence="9" key="1">
    <citation type="book" date="2010" name="EXTREMOPHILES" publisher="0:0-0">
        <title>Complete genome sequences of ten hyperthermophilic archaea reveal their metabolic capabilities and possible ecological roles.</title>
        <editorList>
            <person name="?"/>
        </editorList>
        <authorList>
            <person name="Ravin N.V."/>
            <person name="Mardanov A.V."/>
            <person name="Bonch-Osmolovskaya E.A."/>
            <person name="Skryabin K.G."/>
        </authorList>
    </citation>
    <scope>NUCLEOTIDE SEQUENCE [LARGE SCALE GENOMIC DNA]</scope>
    <source>
        <strain evidence="9">1505</strain>
    </source>
</reference>
<dbReference type="EMBL" id="CP007493">
    <property type="protein sequence ID" value="AJB41930.1"/>
    <property type="molecule type" value="Genomic_DNA"/>
</dbReference>
<name>A0A3G1A582_9CREN</name>
<dbReference type="Proteomes" id="UP000266720">
    <property type="component" value="Chromosome"/>
</dbReference>
<dbReference type="PIRSF" id="PIRSF006603">
    <property type="entry name" value="DinF"/>
    <property type="match status" value="1"/>
</dbReference>
<feature type="transmembrane region" description="Helical" evidence="7">
    <location>
        <begin position="296"/>
        <end position="315"/>
    </location>
</feature>
<protein>
    <recommendedName>
        <fullName evidence="10">MATE family efflux transporter</fullName>
    </recommendedName>
</protein>
<dbReference type="Pfam" id="PF01554">
    <property type="entry name" value="MatE"/>
    <property type="match status" value="2"/>
</dbReference>
<evidence type="ECO:0000256" key="3">
    <source>
        <dbReference type="ARBA" id="ARBA00022475"/>
    </source>
</evidence>
<feature type="transmembrane region" description="Helical" evidence="7">
    <location>
        <begin position="426"/>
        <end position="447"/>
    </location>
</feature>
<feature type="transmembrane region" description="Helical" evidence="7">
    <location>
        <begin position="398"/>
        <end position="420"/>
    </location>
</feature>
<accession>A0A3G1A582</accession>
<dbReference type="InterPro" id="IPR052031">
    <property type="entry name" value="Membrane_Transporter-Flippase"/>
</dbReference>
<dbReference type="GO" id="GO:0005886">
    <property type="term" value="C:plasma membrane"/>
    <property type="evidence" value="ECO:0007669"/>
    <property type="project" value="UniProtKB-SubCell"/>
</dbReference>
<dbReference type="STRING" id="697581.TCARB_0880"/>
<evidence type="ECO:0000256" key="1">
    <source>
        <dbReference type="ARBA" id="ARBA00004651"/>
    </source>
</evidence>
<feature type="transmembrane region" description="Helical" evidence="7">
    <location>
        <begin position="327"/>
        <end position="346"/>
    </location>
</feature>
<comment type="subcellular location">
    <subcellularLocation>
        <location evidence="1">Cell membrane</location>
        <topology evidence="1">Multi-pass membrane protein</topology>
    </subcellularLocation>
</comment>
<dbReference type="GeneID" id="25406307"/>
<evidence type="ECO:0008006" key="10">
    <source>
        <dbReference type="Google" id="ProtNLM"/>
    </source>
</evidence>
<evidence type="ECO:0000256" key="5">
    <source>
        <dbReference type="ARBA" id="ARBA00022989"/>
    </source>
</evidence>
<feature type="transmembrane region" description="Helical" evidence="7">
    <location>
        <begin position="140"/>
        <end position="162"/>
    </location>
</feature>
<evidence type="ECO:0000256" key="6">
    <source>
        <dbReference type="ARBA" id="ARBA00023136"/>
    </source>
</evidence>
<feature type="transmembrane region" description="Helical" evidence="7">
    <location>
        <begin position="271"/>
        <end position="290"/>
    </location>
</feature>
<keyword evidence="3" id="KW-1003">Cell membrane</keyword>
<keyword evidence="5 7" id="KW-1133">Transmembrane helix</keyword>